<dbReference type="PANTHER" id="PTHR16932">
    <property type="entry name" value="INTERFERON ALPHA-INDUCIBLE PROTEIN 27"/>
    <property type="match status" value="1"/>
</dbReference>
<dbReference type="Pfam" id="PF06140">
    <property type="entry name" value="Ifi-6-16"/>
    <property type="match status" value="1"/>
</dbReference>
<gene>
    <name evidence="8" type="ORF">C1645_742061</name>
</gene>
<dbReference type="EMBL" id="QKYT01000468">
    <property type="protein sequence ID" value="RIA84794.1"/>
    <property type="molecule type" value="Genomic_DNA"/>
</dbReference>
<evidence type="ECO:0000313" key="8">
    <source>
        <dbReference type="EMBL" id="RIA84794.1"/>
    </source>
</evidence>
<dbReference type="Proteomes" id="UP000265703">
    <property type="component" value="Unassembled WGS sequence"/>
</dbReference>
<organism evidence="8 9">
    <name type="scientific">Glomus cerebriforme</name>
    <dbReference type="NCBI Taxonomy" id="658196"/>
    <lineage>
        <taxon>Eukaryota</taxon>
        <taxon>Fungi</taxon>
        <taxon>Fungi incertae sedis</taxon>
        <taxon>Mucoromycota</taxon>
        <taxon>Glomeromycotina</taxon>
        <taxon>Glomeromycetes</taxon>
        <taxon>Glomerales</taxon>
        <taxon>Glomeraceae</taxon>
        <taxon>Glomus</taxon>
    </lineage>
</organism>
<comment type="similarity">
    <text evidence="2">Belongs to the IFI6/IFI27 family.</text>
</comment>
<keyword evidence="9" id="KW-1185">Reference proteome</keyword>
<keyword evidence="5 6" id="KW-0472">Membrane</keyword>
<dbReference type="Gene3D" id="6.10.110.10">
    <property type="match status" value="1"/>
</dbReference>
<dbReference type="PANTHER" id="PTHR16932:SF18">
    <property type="entry name" value="INTERFERON, ALPHA-INDUCIBLE PROTEIN 27-LIKE 2"/>
    <property type="match status" value="1"/>
</dbReference>
<evidence type="ECO:0000256" key="4">
    <source>
        <dbReference type="ARBA" id="ARBA00022989"/>
    </source>
</evidence>
<evidence type="ECO:0000256" key="1">
    <source>
        <dbReference type="ARBA" id="ARBA00004141"/>
    </source>
</evidence>
<evidence type="ECO:0000256" key="6">
    <source>
        <dbReference type="SAM" id="Phobius"/>
    </source>
</evidence>
<dbReference type="InterPro" id="IPR038213">
    <property type="entry name" value="IFI6/IFI27-like_sf"/>
</dbReference>
<dbReference type="OrthoDB" id="440424at2759"/>
<dbReference type="GO" id="GO:0016020">
    <property type="term" value="C:membrane"/>
    <property type="evidence" value="ECO:0007669"/>
    <property type="project" value="UniProtKB-SubCell"/>
</dbReference>
<protein>
    <submittedName>
        <fullName evidence="8">Uncharacterized protein</fullName>
    </submittedName>
</protein>
<name>A0A397SQ70_9GLOM</name>
<feature type="chain" id="PRO_5017476117" evidence="7">
    <location>
        <begin position="23"/>
        <end position="185"/>
    </location>
</feature>
<evidence type="ECO:0000313" key="9">
    <source>
        <dbReference type="Proteomes" id="UP000265703"/>
    </source>
</evidence>
<evidence type="ECO:0000256" key="3">
    <source>
        <dbReference type="ARBA" id="ARBA00022692"/>
    </source>
</evidence>
<proteinExistence type="inferred from homology"/>
<evidence type="ECO:0000256" key="5">
    <source>
        <dbReference type="ARBA" id="ARBA00023136"/>
    </source>
</evidence>
<feature type="transmembrane region" description="Helical" evidence="6">
    <location>
        <begin position="155"/>
        <end position="179"/>
    </location>
</feature>
<comment type="caution">
    <text evidence="8">The sequence shown here is derived from an EMBL/GenBank/DDBJ whole genome shotgun (WGS) entry which is preliminary data.</text>
</comment>
<sequence length="185" mass="20105">MANNRVAIFVITLYISCQLVSSLPISVKPPKRLSIQLPYANYYQIYEAYETIDEFLTCDQINLSGTSDIYNTYDSQKAAAEFPIYDSIINFISNIYNAIASFFSDNAIFEFVINNGLIIGTIVIVVLIIYCVPAIFIGLVRLIGFGVNGIVRGSIAAMIMASYGGRVAVGSACAILQSVGALGVR</sequence>
<feature type="signal peptide" evidence="7">
    <location>
        <begin position="1"/>
        <end position="22"/>
    </location>
</feature>
<dbReference type="InterPro" id="IPR009311">
    <property type="entry name" value="IFI6/IFI27-like"/>
</dbReference>
<keyword evidence="7" id="KW-0732">Signal</keyword>
<comment type="subcellular location">
    <subcellularLocation>
        <location evidence="1">Membrane</location>
        <topology evidence="1">Multi-pass membrane protein</topology>
    </subcellularLocation>
</comment>
<evidence type="ECO:0000256" key="2">
    <source>
        <dbReference type="ARBA" id="ARBA00007262"/>
    </source>
</evidence>
<reference evidence="8 9" key="1">
    <citation type="submission" date="2018-06" db="EMBL/GenBank/DDBJ databases">
        <title>Comparative genomics reveals the genomic features of Rhizophagus irregularis, R. cerebriforme, R. diaphanum and Gigaspora rosea, and their symbiotic lifestyle signature.</title>
        <authorList>
            <person name="Morin E."/>
            <person name="San Clemente H."/>
            <person name="Chen E.C.H."/>
            <person name="De La Providencia I."/>
            <person name="Hainaut M."/>
            <person name="Kuo A."/>
            <person name="Kohler A."/>
            <person name="Murat C."/>
            <person name="Tang N."/>
            <person name="Roy S."/>
            <person name="Loubradou J."/>
            <person name="Henrissat B."/>
            <person name="Grigoriev I.V."/>
            <person name="Corradi N."/>
            <person name="Roux C."/>
            <person name="Martin F.M."/>
        </authorList>
    </citation>
    <scope>NUCLEOTIDE SEQUENCE [LARGE SCALE GENOMIC DNA]</scope>
    <source>
        <strain evidence="8 9">DAOM 227022</strain>
    </source>
</reference>
<dbReference type="AlphaFoldDB" id="A0A397SQ70"/>
<keyword evidence="4 6" id="KW-1133">Transmembrane helix</keyword>
<accession>A0A397SQ70</accession>
<evidence type="ECO:0000256" key="7">
    <source>
        <dbReference type="SAM" id="SignalP"/>
    </source>
</evidence>
<keyword evidence="3 6" id="KW-0812">Transmembrane</keyword>
<feature type="transmembrane region" description="Helical" evidence="6">
    <location>
        <begin position="117"/>
        <end position="143"/>
    </location>
</feature>